<accession>A0A8J4CDB1</accession>
<evidence type="ECO:0000259" key="5">
    <source>
        <dbReference type="PROSITE" id="PS51792"/>
    </source>
</evidence>
<sequence length="112" mass="12712">MGRPFKQYLSGPRIYSCATCRAHAADHDDIISKAFQGRHGRAYLINSAVNVTLGPKEERVLITGLHTVADIYCTSCNTVLGWKYEHAFEESQKYKEGKYIIEKAKVMKEGNW</sequence>
<name>A0A8J4CDB1_9CHLO</name>
<proteinExistence type="inferred from homology"/>
<dbReference type="PROSITE" id="PS51792">
    <property type="entry name" value="YIPPEE"/>
    <property type="match status" value="1"/>
</dbReference>
<dbReference type="InterPro" id="IPR039058">
    <property type="entry name" value="Yippee_fam"/>
</dbReference>
<keyword evidence="8" id="KW-1185">Reference proteome</keyword>
<evidence type="ECO:0000256" key="1">
    <source>
        <dbReference type="ARBA" id="ARBA00005613"/>
    </source>
</evidence>
<dbReference type="Pfam" id="PF03226">
    <property type="entry name" value="Yippee-Mis18"/>
    <property type="match status" value="1"/>
</dbReference>
<dbReference type="Proteomes" id="UP000747110">
    <property type="component" value="Unassembled WGS sequence"/>
</dbReference>
<dbReference type="EMBL" id="BNCQ01000066">
    <property type="protein sequence ID" value="GIM15591.1"/>
    <property type="molecule type" value="Genomic_DNA"/>
</dbReference>
<dbReference type="GO" id="GO:0046872">
    <property type="term" value="F:metal ion binding"/>
    <property type="evidence" value="ECO:0007669"/>
    <property type="project" value="UniProtKB-KW"/>
</dbReference>
<dbReference type="EMBL" id="BNCP01000016">
    <property type="protein sequence ID" value="GIL79474.1"/>
    <property type="molecule type" value="Genomic_DNA"/>
</dbReference>
<gene>
    <name evidence="6" type="ORF">Vretifemale_8800</name>
    <name evidence="7" type="ORF">Vretimale_18355</name>
</gene>
<dbReference type="InterPro" id="IPR004910">
    <property type="entry name" value="Yippee/Mis18/Cereblon"/>
</dbReference>
<keyword evidence="2" id="KW-0479">Metal-binding</keyword>
<evidence type="ECO:0000313" key="7">
    <source>
        <dbReference type="EMBL" id="GIM15591.1"/>
    </source>
</evidence>
<evidence type="ECO:0000313" key="8">
    <source>
        <dbReference type="Proteomes" id="UP000747110"/>
    </source>
</evidence>
<feature type="domain" description="Yippee" evidence="5">
    <location>
        <begin position="13"/>
        <end position="110"/>
    </location>
</feature>
<dbReference type="PANTHER" id="PTHR13848">
    <property type="entry name" value="PROTEIN YIPPEE-LIKE CG15309-RELATED"/>
    <property type="match status" value="1"/>
</dbReference>
<comment type="similarity">
    <text evidence="1 4">Belongs to the yippee family.</text>
</comment>
<dbReference type="AlphaFoldDB" id="A0A8J4CDB1"/>
<organism evidence="6 8">
    <name type="scientific">Volvox reticuliferus</name>
    <dbReference type="NCBI Taxonomy" id="1737510"/>
    <lineage>
        <taxon>Eukaryota</taxon>
        <taxon>Viridiplantae</taxon>
        <taxon>Chlorophyta</taxon>
        <taxon>core chlorophytes</taxon>
        <taxon>Chlorophyceae</taxon>
        <taxon>CS clade</taxon>
        <taxon>Chlamydomonadales</taxon>
        <taxon>Volvocaceae</taxon>
        <taxon>Volvox</taxon>
    </lineage>
</organism>
<protein>
    <recommendedName>
        <fullName evidence="4">Protein yippee-like</fullName>
    </recommendedName>
</protein>
<evidence type="ECO:0000256" key="3">
    <source>
        <dbReference type="ARBA" id="ARBA00022833"/>
    </source>
</evidence>
<reference evidence="6" key="1">
    <citation type="journal article" date="2021" name="Proc. Natl. Acad. Sci. U.S.A.">
        <title>Three genomes in the algal genus Volvox reveal the fate of a haploid sex-determining region after a transition to homothallism.</title>
        <authorList>
            <person name="Yamamoto K."/>
            <person name="Hamaji T."/>
            <person name="Kawai-Toyooka H."/>
            <person name="Matsuzaki R."/>
            <person name="Takahashi F."/>
            <person name="Nishimura Y."/>
            <person name="Kawachi M."/>
            <person name="Noguchi H."/>
            <person name="Minakuchi Y."/>
            <person name="Umen J.G."/>
            <person name="Toyoda A."/>
            <person name="Nozaki H."/>
        </authorList>
    </citation>
    <scope>NUCLEOTIDE SEQUENCE</scope>
    <source>
        <strain evidence="7">NIES-3785</strain>
        <strain evidence="6">NIES-3786</strain>
    </source>
</reference>
<dbReference type="OrthoDB" id="6407410at2759"/>
<dbReference type="InterPro" id="IPR034751">
    <property type="entry name" value="Yippee"/>
</dbReference>
<keyword evidence="3" id="KW-0862">Zinc</keyword>
<comment type="caution">
    <text evidence="6">The sequence shown here is derived from an EMBL/GenBank/DDBJ whole genome shotgun (WGS) entry which is preliminary data.</text>
</comment>
<evidence type="ECO:0000256" key="4">
    <source>
        <dbReference type="RuleBase" id="RU110713"/>
    </source>
</evidence>
<evidence type="ECO:0000256" key="2">
    <source>
        <dbReference type="ARBA" id="ARBA00022723"/>
    </source>
</evidence>
<evidence type="ECO:0000313" key="6">
    <source>
        <dbReference type="EMBL" id="GIL79474.1"/>
    </source>
</evidence>
<dbReference type="Proteomes" id="UP000722791">
    <property type="component" value="Unassembled WGS sequence"/>
</dbReference>